<feature type="transmembrane region" description="Helical" evidence="2">
    <location>
        <begin position="61"/>
        <end position="80"/>
    </location>
</feature>
<dbReference type="Proteomes" id="UP000030988">
    <property type="component" value="Unassembled WGS sequence"/>
</dbReference>
<dbReference type="GO" id="GO:0015385">
    <property type="term" value="F:sodium:proton antiporter activity"/>
    <property type="evidence" value="ECO:0007669"/>
    <property type="project" value="TreeGrafter"/>
</dbReference>
<keyword evidence="4" id="KW-1185">Reference proteome</keyword>
<organism evidence="3 4">
    <name type="scientific">Croceibacterium mercuriale</name>
    <dbReference type="NCBI Taxonomy" id="1572751"/>
    <lineage>
        <taxon>Bacteria</taxon>
        <taxon>Pseudomonadati</taxon>
        <taxon>Pseudomonadota</taxon>
        <taxon>Alphaproteobacteria</taxon>
        <taxon>Sphingomonadales</taxon>
        <taxon>Erythrobacteraceae</taxon>
        <taxon>Croceibacterium</taxon>
    </lineage>
</organism>
<feature type="transmembrane region" description="Helical" evidence="2">
    <location>
        <begin position="6"/>
        <end position="25"/>
    </location>
</feature>
<keyword evidence="2" id="KW-0812">Transmembrane</keyword>
<comment type="caution">
    <text evidence="3">The sequence shown here is derived from an EMBL/GenBank/DDBJ whole genome shotgun (WGS) entry which is preliminary data.</text>
</comment>
<dbReference type="STRING" id="1572751.PK98_02630"/>
<evidence type="ECO:0000313" key="3">
    <source>
        <dbReference type="EMBL" id="KHL25581.1"/>
    </source>
</evidence>
<dbReference type="PANTHER" id="PTHR34703:SF1">
    <property type="entry name" value="ANTIPORTER SUBUNIT MNHG2-RELATED"/>
    <property type="match status" value="1"/>
</dbReference>
<sequence length="118" mass="12330">MLAMILQGLGAAFLLIAAIGVIRLPDPLQRMHSATKAGTLGTTLLLLGVMASGELDRSGSGWLPILFLLVTLPLGAQLLARGSYLSGTRLEGLEDDPLAEELGRPRNATEQGTGIDLP</sequence>
<evidence type="ECO:0000256" key="2">
    <source>
        <dbReference type="SAM" id="Phobius"/>
    </source>
</evidence>
<keyword evidence="2" id="KW-0472">Membrane</keyword>
<feature type="region of interest" description="Disordered" evidence="1">
    <location>
        <begin position="96"/>
        <end position="118"/>
    </location>
</feature>
<proteinExistence type="predicted"/>
<protein>
    <submittedName>
        <fullName evidence="3">Na(+)/H(+) antiporter subunit G</fullName>
    </submittedName>
</protein>
<dbReference type="NCBIfam" id="TIGR01300">
    <property type="entry name" value="CPA3_mnhG_phaG"/>
    <property type="match status" value="1"/>
</dbReference>
<dbReference type="InterPro" id="IPR005133">
    <property type="entry name" value="PhaG_MnhG_YufB"/>
</dbReference>
<dbReference type="RefSeq" id="WP_039094068.1">
    <property type="nucleotide sequence ID" value="NZ_JTDN01000001.1"/>
</dbReference>
<evidence type="ECO:0000313" key="4">
    <source>
        <dbReference type="Proteomes" id="UP000030988"/>
    </source>
</evidence>
<dbReference type="Pfam" id="PF03334">
    <property type="entry name" value="PhaG_MnhG_YufB"/>
    <property type="match status" value="1"/>
</dbReference>
<dbReference type="EMBL" id="JTDN01000001">
    <property type="protein sequence ID" value="KHL25581.1"/>
    <property type="molecule type" value="Genomic_DNA"/>
</dbReference>
<keyword evidence="2" id="KW-1133">Transmembrane helix</keyword>
<accession>A0A0B2C0R4</accession>
<name>A0A0B2C0R4_9SPHN</name>
<dbReference type="PANTHER" id="PTHR34703">
    <property type="entry name" value="ANTIPORTER SUBUNIT MNHG2-RELATED"/>
    <property type="match status" value="1"/>
</dbReference>
<evidence type="ECO:0000256" key="1">
    <source>
        <dbReference type="SAM" id="MobiDB-lite"/>
    </source>
</evidence>
<gene>
    <name evidence="3" type="ORF">PK98_02630</name>
</gene>
<dbReference type="AlphaFoldDB" id="A0A0B2C0R4"/>
<reference evidence="3 4" key="1">
    <citation type="submission" date="2014-11" db="EMBL/GenBank/DDBJ databases">
        <title>Draft genome sequence of Kirrobacter mercurialis.</title>
        <authorList>
            <person name="Coil D.A."/>
            <person name="Eisen J.A."/>
        </authorList>
    </citation>
    <scope>NUCLEOTIDE SEQUENCE [LARGE SCALE GENOMIC DNA]</scope>
    <source>
        <strain evidence="3 4">Coronado</strain>
    </source>
</reference>